<accession>A0ABR4KFA9</accession>
<keyword evidence="14" id="KW-1185">Reference proteome</keyword>
<keyword evidence="3" id="KW-0808">Transferase</keyword>
<comment type="caution">
    <text evidence="13">The sequence shown here is derived from an EMBL/GenBank/DDBJ whole genome shotgun (WGS) entry which is preliminary data.</text>
</comment>
<evidence type="ECO:0000256" key="9">
    <source>
        <dbReference type="ARBA" id="ARBA00048317"/>
    </source>
</evidence>
<evidence type="ECO:0000256" key="8">
    <source>
        <dbReference type="ARBA" id="ARBA00042574"/>
    </source>
</evidence>
<reference evidence="13 14" key="1">
    <citation type="submission" date="2024-07" db="EMBL/GenBank/DDBJ databases">
        <title>Section-level genome sequencing and comparative genomics of Aspergillus sections Usti and Cavernicolus.</title>
        <authorList>
            <consortium name="Lawrence Berkeley National Laboratory"/>
            <person name="Nybo J.L."/>
            <person name="Vesth T.C."/>
            <person name="Theobald S."/>
            <person name="Frisvad J.C."/>
            <person name="Larsen T.O."/>
            <person name="Kjaerboelling I."/>
            <person name="Rothschild-Mancinelli K."/>
            <person name="Lyhne E.K."/>
            <person name="Kogle M.E."/>
            <person name="Barry K."/>
            <person name="Clum A."/>
            <person name="Na H."/>
            <person name="Ledsgaard L."/>
            <person name="Lin J."/>
            <person name="Lipzen A."/>
            <person name="Kuo A."/>
            <person name="Riley R."/>
            <person name="Mondo S."/>
            <person name="Labutti K."/>
            <person name="Haridas S."/>
            <person name="Pangalinan J."/>
            <person name="Salamov A.A."/>
            <person name="Simmons B.A."/>
            <person name="Magnuson J.K."/>
            <person name="Chen J."/>
            <person name="Drula E."/>
            <person name="Henrissat B."/>
            <person name="Wiebenga A."/>
            <person name="Lubbers R.J."/>
            <person name="Gomes A.C."/>
            <person name="Makela M.R."/>
            <person name="Stajich J."/>
            <person name="Grigoriev I.V."/>
            <person name="Mortensen U.H."/>
            <person name="De Vries R.P."/>
            <person name="Baker S.E."/>
            <person name="Andersen M.R."/>
        </authorList>
    </citation>
    <scope>NUCLEOTIDE SEQUENCE [LARGE SCALE GENOMIC DNA]</scope>
    <source>
        <strain evidence="13 14">CBS 123904</strain>
    </source>
</reference>
<evidence type="ECO:0000313" key="13">
    <source>
        <dbReference type="EMBL" id="KAL2850712.1"/>
    </source>
</evidence>
<evidence type="ECO:0000256" key="2">
    <source>
        <dbReference type="ARBA" id="ARBA00022676"/>
    </source>
</evidence>
<dbReference type="PANTHER" id="PTHR20961">
    <property type="entry name" value="GLYCOSYLTRANSFERASE"/>
    <property type="match status" value="1"/>
</dbReference>
<dbReference type="EC" id="2.4.1.255" evidence="1"/>
<dbReference type="PANTHER" id="PTHR20961:SF148">
    <property type="entry name" value="EGF DOMAIN-SPECIFIC O-LINKED N-ACETYLGLUCOSAMINE TRANSFERASE"/>
    <property type="match status" value="1"/>
</dbReference>
<name>A0ABR4KFA9_9EURO</name>
<keyword evidence="5" id="KW-0256">Endoplasmic reticulum</keyword>
<dbReference type="InterPro" id="IPR049625">
    <property type="entry name" value="Glyco_transf_61_cat"/>
</dbReference>
<comment type="catalytic activity">
    <reaction evidence="10">
        <text>L-threonyl-[protein] + UDP-N-acetyl-alpha-D-glucosamine = 3-O-(N-acetyl-beta-D-glucosaminyl)-L-threonyl-[protein] + UDP + H(+)</text>
        <dbReference type="Rhea" id="RHEA:48908"/>
        <dbReference type="Rhea" id="RHEA-COMP:11060"/>
        <dbReference type="Rhea" id="RHEA-COMP:12252"/>
        <dbReference type="ChEBI" id="CHEBI:15378"/>
        <dbReference type="ChEBI" id="CHEBI:30013"/>
        <dbReference type="ChEBI" id="CHEBI:57705"/>
        <dbReference type="ChEBI" id="CHEBI:58223"/>
        <dbReference type="ChEBI" id="CHEBI:90840"/>
        <dbReference type="EC" id="2.4.1.255"/>
    </reaction>
</comment>
<evidence type="ECO:0000256" key="11">
    <source>
        <dbReference type="SAM" id="Phobius"/>
    </source>
</evidence>
<dbReference type="InterPro" id="IPR007657">
    <property type="entry name" value="Glycosyltransferase_61"/>
</dbReference>
<proteinExistence type="predicted"/>
<evidence type="ECO:0000256" key="5">
    <source>
        <dbReference type="ARBA" id="ARBA00022824"/>
    </source>
</evidence>
<evidence type="ECO:0000256" key="4">
    <source>
        <dbReference type="ARBA" id="ARBA00022729"/>
    </source>
</evidence>
<organism evidence="13 14">
    <name type="scientific">Aspergillus pseudoustus</name>
    <dbReference type="NCBI Taxonomy" id="1810923"/>
    <lineage>
        <taxon>Eukaryota</taxon>
        <taxon>Fungi</taxon>
        <taxon>Dikarya</taxon>
        <taxon>Ascomycota</taxon>
        <taxon>Pezizomycotina</taxon>
        <taxon>Eurotiomycetes</taxon>
        <taxon>Eurotiomycetidae</taxon>
        <taxon>Eurotiales</taxon>
        <taxon>Aspergillaceae</taxon>
        <taxon>Aspergillus</taxon>
        <taxon>Aspergillus subgen. Nidulantes</taxon>
    </lineage>
</organism>
<dbReference type="Proteomes" id="UP001610446">
    <property type="component" value="Unassembled WGS sequence"/>
</dbReference>
<protein>
    <recommendedName>
        <fullName evidence="7">EGF domain-specific O-linked N-acetylglucosamine transferase</fullName>
        <ecNumber evidence="1">2.4.1.255</ecNumber>
    </recommendedName>
    <alternativeName>
        <fullName evidence="8">Extracellular O-linked N-acetylglucosamine transferase</fullName>
    </alternativeName>
</protein>
<keyword evidence="2" id="KW-0328">Glycosyltransferase</keyword>
<evidence type="ECO:0000256" key="6">
    <source>
        <dbReference type="ARBA" id="ARBA00023180"/>
    </source>
</evidence>
<comment type="catalytic activity">
    <reaction evidence="9">
        <text>L-seryl-[protein] + UDP-N-acetyl-alpha-D-glucosamine = 3-O-(N-acetyl-beta-D-glucosaminyl)-L-seryl-[protein] + UDP + H(+)</text>
        <dbReference type="Rhea" id="RHEA:48904"/>
        <dbReference type="Rhea" id="RHEA-COMP:9863"/>
        <dbReference type="Rhea" id="RHEA-COMP:12251"/>
        <dbReference type="ChEBI" id="CHEBI:15378"/>
        <dbReference type="ChEBI" id="CHEBI:29999"/>
        <dbReference type="ChEBI" id="CHEBI:57705"/>
        <dbReference type="ChEBI" id="CHEBI:58223"/>
        <dbReference type="ChEBI" id="CHEBI:90838"/>
        <dbReference type="EC" id="2.4.1.255"/>
    </reaction>
</comment>
<keyword evidence="11" id="KW-0472">Membrane</keyword>
<keyword evidence="6" id="KW-0325">Glycoprotein</keyword>
<evidence type="ECO:0000256" key="3">
    <source>
        <dbReference type="ARBA" id="ARBA00022679"/>
    </source>
</evidence>
<evidence type="ECO:0000256" key="7">
    <source>
        <dbReference type="ARBA" id="ARBA00040944"/>
    </source>
</evidence>
<evidence type="ECO:0000256" key="1">
    <source>
        <dbReference type="ARBA" id="ARBA00011970"/>
    </source>
</evidence>
<feature type="transmembrane region" description="Helical" evidence="11">
    <location>
        <begin position="12"/>
        <end position="33"/>
    </location>
</feature>
<keyword evidence="4" id="KW-0732">Signal</keyword>
<dbReference type="EMBL" id="JBFXLU010000034">
    <property type="protein sequence ID" value="KAL2850712.1"/>
    <property type="molecule type" value="Genomic_DNA"/>
</dbReference>
<evidence type="ECO:0000313" key="14">
    <source>
        <dbReference type="Proteomes" id="UP001610446"/>
    </source>
</evidence>
<keyword evidence="11" id="KW-1133">Transmembrane helix</keyword>
<gene>
    <name evidence="13" type="ORF">BJY01DRAFT_125539</name>
</gene>
<sequence length="503" mass="56321">MSLVSLLGPRQRLLRIGASAICVFFVLFLFTAYQLPLAHQEQPLLPDTHPEPPVEDGQSNIDENASEVAFDLPPEYTEVTEPPPFCADRFGVSYLRQLRDSATEYCTPESPSGLTCFHSKTTTSRVDTFCLARGALFDQVDKSFTLGCSLRDLSGQSVPRYREFTNYWYDTGPGRVLEEAVRINENNSSLVVPGTVPNYTLLVKREGSNNIWHSLMEIFSMTLSLDVLRMAKHPSEPTTPLFATADIENTQVLVLDDIADGPYVDLWTLFAPKPLLRMNDPALPPLNTSFENLIIPLSGGGNTLWQGDWEIHTCDDSPLLQTFSRRVLNHFHLDPDPPREQLPEIVITFINRTTTRHLINAEEYFAHLESELPHIRIQSIDFAAISFAEQLAVAQQTDVLVGVHGAGLTHGIFLPAHSAMVEILPPSLNHKGFRNVAALLGHSYFSVHASQSVPQPAPEGQDTSKKPDWHQEDVFLEKDIFMELMNVAIKSLYNRGSRNYDVQ</sequence>
<evidence type="ECO:0000256" key="10">
    <source>
        <dbReference type="ARBA" id="ARBA00049432"/>
    </source>
</evidence>
<feature type="domain" description="Glycosyltransferase 61 catalytic" evidence="12">
    <location>
        <begin position="315"/>
        <end position="421"/>
    </location>
</feature>
<dbReference type="Pfam" id="PF04577">
    <property type="entry name" value="Glyco_transf_61"/>
    <property type="match status" value="1"/>
</dbReference>
<keyword evidence="11" id="KW-0812">Transmembrane</keyword>
<evidence type="ECO:0000259" key="12">
    <source>
        <dbReference type="Pfam" id="PF04577"/>
    </source>
</evidence>